<protein>
    <submittedName>
        <fullName evidence="4">ANTAR domain-containing protein</fullName>
    </submittedName>
</protein>
<dbReference type="InterPro" id="IPR005561">
    <property type="entry name" value="ANTAR"/>
</dbReference>
<evidence type="ECO:0000256" key="1">
    <source>
        <dbReference type="PROSITE-ProRule" id="PRU00169"/>
    </source>
</evidence>
<dbReference type="PANTHER" id="PTHR43367:SF1">
    <property type="entry name" value="TWO-COMPONENT RESPONSE REGULATOR-LIKE APRR6-RELATED"/>
    <property type="match status" value="1"/>
</dbReference>
<dbReference type="RefSeq" id="WP_019104471.1">
    <property type="nucleotide sequence ID" value="NZ_CP031968.1"/>
</dbReference>
<dbReference type="SMART" id="SM00448">
    <property type="entry name" value="REC"/>
    <property type="match status" value="1"/>
</dbReference>
<dbReference type="PROSITE" id="PS50921">
    <property type="entry name" value="ANTAR"/>
    <property type="match status" value="1"/>
</dbReference>
<dbReference type="SMART" id="SM01012">
    <property type="entry name" value="ANTAR"/>
    <property type="match status" value="1"/>
</dbReference>
<gene>
    <name evidence="4" type="ORF">D1345_06440</name>
</gene>
<feature type="modified residue" description="4-aspartylphosphate" evidence="1">
    <location>
        <position position="58"/>
    </location>
</feature>
<feature type="domain" description="ANTAR" evidence="3">
    <location>
        <begin position="128"/>
        <end position="189"/>
    </location>
</feature>
<evidence type="ECO:0000259" key="2">
    <source>
        <dbReference type="PROSITE" id="PS50110"/>
    </source>
</evidence>
<dbReference type="Gene3D" id="1.10.10.10">
    <property type="entry name" value="Winged helix-like DNA-binding domain superfamily/Winged helix DNA-binding domain"/>
    <property type="match status" value="1"/>
</dbReference>
<dbReference type="SUPFAM" id="SSF52172">
    <property type="entry name" value="CheY-like"/>
    <property type="match status" value="1"/>
</dbReference>
<reference evidence="4 5" key="1">
    <citation type="submission" date="2018-08" db="EMBL/GenBank/DDBJ databases">
        <title>Complete genome sequence of JP2-74.</title>
        <authorList>
            <person name="Wu L."/>
        </authorList>
    </citation>
    <scope>NUCLEOTIDE SEQUENCE [LARGE SCALE GENOMIC DNA]</scope>
    <source>
        <strain evidence="4 5">JP2-74</strain>
    </source>
</reference>
<dbReference type="GO" id="GO:0003723">
    <property type="term" value="F:RNA binding"/>
    <property type="evidence" value="ECO:0007669"/>
    <property type="project" value="InterPro"/>
</dbReference>
<accession>A0AAD0RR13</accession>
<evidence type="ECO:0000313" key="5">
    <source>
        <dbReference type="Proteomes" id="UP000259465"/>
    </source>
</evidence>
<dbReference type="InterPro" id="IPR008327">
    <property type="entry name" value="Sig_transdc_resp-reg_antiterm"/>
</dbReference>
<dbReference type="InterPro" id="IPR036388">
    <property type="entry name" value="WH-like_DNA-bd_sf"/>
</dbReference>
<dbReference type="InterPro" id="IPR001789">
    <property type="entry name" value="Sig_transdc_resp-reg_receiver"/>
</dbReference>
<dbReference type="Gene3D" id="3.40.50.2300">
    <property type="match status" value="1"/>
</dbReference>
<keyword evidence="1" id="KW-0597">Phosphoprotein</keyword>
<dbReference type="PROSITE" id="PS50110">
    <property type="entry name" value="RESPONSE_REGULATORY"/>
    <property type="match status" value="1"/>
</dbReference>
<name>A0AAD0RR13_9NEIS</name>
<dbReference type="InterPro" id="IPR011006">
    <property type="entry name" value="CheY-like_superfamily"/>
</dbReference>
<dbReference type="CDD" id="cd00156">
    <property type="entry name" value="REC"/>
    <property type="match status" value="1"/>
</dbReference>
<dbReference type="GO" id="GO:0000160">
    <property type="term" value="P:phosphorelay signal transduction system"/>
    <property type="evidence" value="ECO:0007669"/>
    <property type="project" value="InterPro"/>
</dbReference>
<dbReference type="Proteomes" id="UP000259465">
    <property type="component" value="Chromosome"/>
</dbReference>
<dbReference type="Pfam" id="PF03861">
    <property type="entry name" value="ANTAR"/>
    <property type="match status" value="1"/>
</dbReference>
<feature type="domain" description="Response regulatory" evidence="2">
    <location>
        <begin position="8"/>
        <end position="122"/>
    </location>
</feature>
<dbReference type="GeneID" id="58559123"/>
<dbReference type="PANTHER" id="PTHR43367">
    <property type="match status" value="1"/>
</dbReference>
<sequence length="196" mass="21160">MSAPPPLRLLLVNDHAKTIASLRQALARAGYAVAAEVDGAAALLQAVEGLRPDVVIVDTESPSRDTLEQLALLGEIAPHPVVMFADQGDLPTIEAAVHAGVAAYVVDQADAARLAPIIDLARARFAEDGRLRRRLAAAEQQLAERKLIERAKGILMDKRRLSENDAYQALRQQAMREGLRIAELARQLIKAAELLG</sequence>
<evidence type="ECO:0000259" key="3">
    <source>
        <dbReference type="PROSITE" id="PS50921"/>
    </source>
</evidence>
<dbReference type="AlphaFoldDB" id="A0AAD0RR13"/>
<dbReference type="PIRSF" id="PIRSF036382">
    <property type="entry name" value="RR_antiterm"/>
    <property type="match status" value="1"/>
</dbReference>
<dbReference type="KEGG" id="crz:D1345_06440"/>
<keyword evidence="5" id="KW-1185">Reference proteome</keyword>
<evidence type="ECO:0000313" key="4">
    <source>
        <dbReference type="EMBL" id="AXT45840.1"/>
    </source>
</evidence>
<dbReference type="EMBL" id="CP031968">
    <property type="protein sequence ID" value="AXT45840.1"/>
    <property type="molecule type" value="Genomic_DNA"/>
</dbReference>
<organism evidence="4 5">
    <name type="scientific">Chromobacterium rhizoryzae</name>
    <dbReference type="NCBI Taxonomy" id="1778675"/>
    <lineage>
        <taxon>Bacteria</taxon>
        <taxon>Pseudomonadati</taxon>
        <taxon>Pseudomonadota</taxon>
        <taxon>Betaproteobacteria</taxon>
        <taxon>Neisseriales</taxon>
        <taxon>Chromobacteriaceae</taxon>
        <taxon>Chromobacterium</taxon>
    </lineage>
</organism>
<proteinExistence type="predicted"/>
<dbReference type="Pfam" id="PF00072">
    <property type="entry name" value="Response_reg"/>
    <property type="match status" value="1"/>
</dbReference>